<feature type="transmembrane region" description="Helical" evidence="4">
    <location>
        <begin position="155"/>
        <end position="172"/>
    </location>
</feature>
<dbReference type="PROSITE" id="PS00041">
    <property type="entry name" value="HTH_ARAC_FAMILY_1"/>
    <property type="match status" value="1"/>
</dbReference>
<evidence type="ECO:0000313" key="5">
    <source>
        <dbReference type="EMBL" id="PJZ94416.1"/>
    </source>
</evidence>
<dbReference type="PANTHER" id="PTHR43280">
    <property type="entry name" value="ARAC-FAMILY TRANSCRIPTIONAL REGULATOR"/>
    <property type="match status" value="1"/>
</dbReference>
<name>A0A2N0BCY7_9LEPT</name>
<dbReference type="GO" id="GO:0043565">
    <property type="term" value="F:sequence-specific DNA binding"/>
    <property type="evidence" value="ECO:0007669"/>
    <property type="project" value="InterPro"/>
</dbReference>
<dbReference type="AlphaFoldDB" id="A0A2N0BCY7"/>
<dbReference type="SMART" id="SM00342">
    <property type="entry name" value="HTH_ARAC"/>
    <property type="match status" value="1"/>
</dbReference>
<accession>A0A2N0BQ18</accession>
<evidence type="ECO:0000256" key="4">
    <source>
        <dbReference type="SAM" id="Phobius"/>
    </source>
</evidence>
<sequence>MSHSYLPIRRSATQQQNKFRSFPRSQVCLLDQKTSEFVPFFNFSTFFFVFDSAVSVFGFPGETLEKDFAFRKKSPLLQSIPKTRMENTSLHSFLSGFIGFSSALSLLFVLGELPLAFKNRRNRTLLYLFVGVFIFQAHAYLLVSQQIRRYPHLYAIHLPVAVLFGPLLRSYISSLWEEEDSIPLFRWYDSVPFCGILLFLAPFYLSSAEEKLKCLETAQQGHFSWDLRIGIAGMSLTLLFYLAHIVWNLVHRVRWTTIWDKPELRMILSILFVAAASSFLGLSGSIQQISLSRLELSSALIAALLCGLYVIRQSHPEIFSAVKRIVEEEKKYKNTQLKSVDLNSLENKLNILFEEKKIYKEENLGLARLSEELGISPHQLSEYLNLHLKKNFFQLVNGYRIQEAKRLLLHSSETTVLSIAYEVGFQSKSSFNDSFRKEVGLSPTEFRKKTRSKT</sequence>
<keyword evidence="4" id="KW-0812">Transmembrane</keyword>
<feature type="transmembrane region" description="Helical" evidence="4">
    <location>
        <begin position="92"/>
        <end position="113"/>
    </location>
</feature>
<feature type="transmembrane region" description="Helical" evidence="4">
    <location>
        <begin position="184"/>
        <end position="205"/>
    </location>
</feature>
<dbReference type="PRINTS" id="PR00032">
    <property type="entry name" value="HTHARAC"/>
</dbReference>
<dbReference type="Pfam" id="PF12833">
    <property type="entry name" value="HTH_18"/>
    <property type="match status" value="1"/>
</dbReference>
<evidence type="ECO:0000256" key="2">
    <source>
        <dbReference type="ARBA" id="ARBA00023125"/>
    </source>
</evidence>
<dbReference type="SUPFAM" id="SSF46689">
    <property type="entry name" value="Homeodomain-like"/>
    <property type="match status" value="1"/>
</dbReference>
<evidence type="ECO:0000256" key="3">
    <source>
        <dbReference type="ARBA" id="ARBA00023163"/>
    </source>
</evidence>
<dbReference type="Gene3D" id="1.10.10.60">
    <property type="entry name" value="Homeodomain-like"/>
    <property type="match status" value="2"/>
</dbReference>
<dbReference type="InterPro" id="IPR009057">
    <property type="entry name" value="Homeodomain-like_sf"/>
</dbReference>
<dbReference type="InterPro" id="IPR020449">
    <property type="entry name" value="Tscrpt_reg_AraC-type_HTH"/>
</dbReference>
<accession>A0A2N0BCY7</accession>
<reference evidence="5" key="1">
    <citation type="submission" date="2017-07" db="EMBL/GenBank/DDBJ databases">
        <title>Leptospira spp. isolated from tropical soils.</title>
        <authorList>
            <person name="Thibeaux R."/>
            <person name="Iraola G."/>
            <person name="Ferres I."/>
            <person name="Bierque E."/>
            <person name="Girault D."/>
            <person name="Soupe-Gilbert M.-E."/>
            <person name="Picardeau M."/>
            <person name="Goarant C."/>
        </authorList>
    </citation>
    <scope>NUCLEOTIDE SEQUENCE [LARGE SCALE GENOMIC DNA]</scope>
    <source>
        <strain evidence="5">ATI7-C-A5</strain>
    </source>
</reference>
<dbReference type="PROSITE" id="PS01124">
    <property type="entry name" value="HTH_ARAC_FAMILY_2"/>
    <property type="match status" value="1"/>
</dbReference>
<dbReference type="PANTHER" id="PTHR43280:SF29">
    <property type="entry name" value="ARAC-FAMILY TRANSCRIPTIONAL REGULATOR"/>
    <property type="match status" value="1"/>
</dbReference>
<feature type="transmembrane region" description="Helical" evidence="4">
    <location>
        <begin position="264"/>
        <end position="282"/>
    </location>
</feature>
<keyword evidence="3" id="KW-0804">Transcription</keyword>
<keyword evidence="1" id="KW-0805">Transcription regulation</keyword>
<feature type="transmembrane region" description="Helical" evidence="4">
    <location>
        <begin position="225"/>
        <end position="244"/>
    </location>
</feature>
<organism evidence="5">
    <name type="scientific">Leptospira ellisii</name>
    <dbReference type="NCBI Taxonomy" id="2023197"/>
    <lineage>
        <taxon>Bacteria</taxon>
        <taxon>Pseudomonadati</taxon>
        <taxon>Spirochaetota</taxon>
        <taxon>Spirochaetia</taxon>
        <taxon>Leptospirales</taxon>
        <taxon>Leptospiraceae</taxon>
        <taxon>Leptospira</taxon>
    </lineage>
</organism>
<feature type="transmembrane region" description="Helical" evidence="4">
    <location>
        <begin position="125"/>
        <end position="143"/>
    </location>
</feature>
<keyword evidence="4" id="KW-0472">Membrane</keyword>
<keyword evidence="4" id="KW-1133">Transmembrane helix</keyword>
<dbReference type="EMBL" id="NPEF01000016">
    <property type="protein sequence ID" value="PJZ94416.1"/>
    <property type="molecule type" value="Genomic_DNA"/>
</dbReference>
<dbReference type="InterPro" id="IPR018060">
    <property type="entry name" value="HTH_AraC"/>
</dbReference>
<evidence type="ECO:0000256" key="1">
    <source>
        <dbReference type="ARBA" id="ARBA00023015"/>
    </source>
</evidence>
<proteinExistence type="predicted"/>
<dbReference type="InterPro" id="IPR018062">
    <property type="entry name" value="HTH_AraC-typ_CS"/>
</dbReference>
<keyword evidence="2" id="KW-0238">DNA-binding</keyword>
<gene>
    <name evidence="5" type="ORF">CH379_02830</name>
</gene>
<dbReference type="GO" id="GO:0003700">
    <property type="term" value="F:DNA-binding transcription factor activity"/>
    <property type="evidence" value="ECO:0007669"/>
    <property type="project" value="InterPro"/>
</dbReference>
<protein>
    <submittedName>
        <fullName evidence="5">Uncharacterized protein</fullName>
    </submittedName>
</protein>
<comment type="caution">
    <text evidence="5">The sequence shown here is derived from an EMBL/GenBank/DDBJ whole genome shotgun (WGS) entry which is preliminary data.</text>
</comment>